<keyword evidence="3 9" id="KW-0813">Transport</keyword>
<gene>
    <name evidence="11" type="ORF">SAMN04488120_11428</name>
</gene>
<dbReference type="PANTHER" id="PTHR43773">
    <property type="entry name" value="MAGNESIUM TRANSPORTER MGTE"/>
    <property type="match status" value="1"/>
</dbReference>
<accession>A0A1I2K780</accession>
<protein>
    <recommendedName>
        <fullName evidence="9">Magnesium transporter MgtE</fullName>
    </recommendedName>
</protein>
<keyword evidence="12" id="KW-1185">Reference proteome</keyword>
<dbReference type="Gene3D" id="1.25.60.10">
    <property type="entry name" value="MgtE N-terminal domain-like"/>
    <property type="match status" value="1"/>
</dbReference>
<dbReference type="Gene3D" id="1.10.357.20">
    <property type="entry name" value="SLC41 divalent cation transporters, integral membrane domain"/>
    <property type="match status" value="1"/>
</dbReference>
<dbReference type="InterPro" id="IPR046342">
    <property type="entry name" value="CBS_dom_sf"/>
</dbReference>
<dbReference type="Pfam" id="PF03448">
    <property type="entry name" value="MgtE_N"/>
    <property type="match status" value="1"/>
</dbReference>
<evidence type="ECO:0000256" key="6">
    <source>
        <dbReference type="ARBA" id="ARBA00022989"/>
    </source>
</evidence>
<keyword evidence="5 9" id="KW-0460">Magnesium</keyword>
<dbReference type="Gene3D" id="3.10.580.10">
    <property type="entry name" value="CBS-domain"/>
    <property type="match status" value="1"/>
</dbReference>
<keyword evidence="9" id="KW-1003">Cell membrane</keyword>
<feature type="transmembrane region" description="Helical" evidence="9">
    <location>
        <begin position="359"/>
        <end position="377"/>
    </location>
</feature>
<keyword evidence="7 9" id="KW-0472">Membrane</keyword>
<organism evidence="11 12">
    <name type="scientific">Fontimonas thermophila</name>
    <dbReference type="NCBI Taxonomy" id="1076937"/>
    <lineage>
        <taxon>Bacteria</taxon>
        <taxon>Pseudomonadati</taxon>
        <taxon>Pseudomonadota</taxon>
        <taxon>Gammaproteobacteria</taxon>
        <taxon>Nevskiales</taxon>
        <taxon>Nevskiaceae</taxon>
        <taxon>Fontimonas</taxon>
    </lineage>
</organism>
<evidence type="ECO:0000313" key="11">
    <source>
        <dbReference type="EMBL" id="SFF62992.1"/>
    </source>
</evidence>
<dbReference type="PROSITE" id="PS51371">
    <property type="entry name" value="CBS"/>
    <property type="match status" value="2"/>
</dbReference>
<dbReference type="GO" id="GO:0046872">
    <property type="term" value="F:metal ion binding"/>
    <property type="evidence" value="ECO:0007669"/>
    <property type="project" value="UniProtKB-KW"/>
</dbReference>
<feature type="transmembrane region" description="Helical" evidence="9">
    <location>
        <begin position="475"/>
        <end position="498"/>
    </location>
</feature>
<dbReference type="AlphaFoldDB" id="A0A1I2K780"/>
<dbReference type="STRING" id="1076937.SAMN04488120_11428"/>
<dbReference type="GO" id="GO:0015095">
    <property type="term" value="F:magnesium ion transmembrane transporter activity"/>
    <property type="evidence" value="ECO:0007669"/>
    <property type="project" value="UniProtKB-UniRule"/>
</dbReference>
<dbReference type="InterPro" id="IPR006667">
    <property type="entry name" value="SLC41_membr_dom"/>
</dbReference>
<evidence type="ECO:0000256" key="8">
    <source>
        <dbReference type="PROSITE-ProRule" id="PRU00703"/>
    </source>
</evidence>
<feature type="transmembrane region" description="Helical" evidence="9">
    <location>
        <begin position="438"/>
        <end position="463"/>
    </location>
</feature>
<proteinExistence type="inferred from homology"/>
<evidence type="ECO:0000256" key="1">
    <source>
        <dbReference type="ARBA" id="ARBA00004141"/>
    </source>
</evidence>
<name>A0A1I2K780_9GAMM</name>
<feature type="domain" description="CBS" evidence="10">
    <location>
        <begin position="253"/>
        <end position="310"/>
    </location>
</feature>
<evidence type="ECO:0000256" key="9">
    <source>
        <dbReference type="RuleBase" id="RU362011"/>
    </source>
</evidence>
<comment type="function">
    <text evidence="9">Acts as a magnesium transporter.</text>
</comment>
<evidence type="ECO:0000256" key="3">
    <source>
        <dbReference type="ARBA" id="ARBA00022448"/>
    </source>
</evidence>
<evidence type="ECO:0000259" key="10">
    <source>
        <dbReference type="PROSITE" id="PS51371"/>
    </source>
</evidence>
<keyword evidence="9" id="KW-0479">Metal-binding</keyword>
<dbReference type="InterPro" id="IPR000644">
    <property type="entry name" value="CBS_dom"/>
</dbReference>
<dbReference type="InterPro" id="IPR006668">
    <property type="entry name" value="Mg_transptr_MgtE_intracell_dom"/>
</dbReference>
<dbReference type="InterPro" id="IPR036739">
    <property type="entry name" value="SLC41_membr_dom_sf"/>
</dbReference>
<feature type="domain" description="CBS" evidence="10">
    <location>
        <begin position="189"/>
        <end position="252"/>
    </location>
</feature>
<feature type="transmembrane region" description="Helical" evidence="9">
    <location>
        <begin position="412"/>
        <end position="432"/>
    </location>
</feature>
<reference evidence="11 12" key="1">
    <citation type="submission" date="2016-10" db="EMBL/GenBank/DDBJ databases">
        <authorList>
            <person name="de Groot N.N."/>
        </authorList>
    </citation>
    <scope>NUCLEOTIDE SEQUENCE [LARGE SCALE GENOMIC DNA]</scope>
    <source>
        <strain evidence="11 12">DSM 23609</strain>
    </source>
</reference>
<keyword evidence="6 9" id="KW-1133">Transmembrane helix</keyword>
<dbReference type="SUPFAM" id="SSF54631">
    <property type="entry name" value="CBS-domain pair"/>
    <property type="match status" value="1"/>
</dbReference>
<evidence type="ECO:0000256" key="4">
    <source>
        <dbReference type="ARBA" id="ARBA00022692"/>
    </source>
</evidence>
<dbReference type="CDD" id="cd04606">
    <property type="entry name" value="CBS_pair_Mg_transporter"/>
    <property type="match status" value="1"/>
</dbReference>
<dbReference type="InterPro" id="IPR006669">
    <property type="entry name" value="MgtE_transporter"/>
</dbReference>
<dbReference type="Pfam" id="PF00571">
    <property type="entry name" value="CBS"/>
    <property type="match status" value="2"/>
</dbReference>
<dbReference type="SMART" id="SM00924">
    <property type="entry name" value="MgtE_N"/>
    <property type="match status" value="1"/>
</dbReference>
<keyword evidence="4 9" id="KW-0812">Transmembrane</keyword>
<dbReference type="NCBIfam" id="TIGR00400">
    <property type="entry name" value="mgtE"/>
    <property type="match status" value="1"/>
</dbReference>
<dbReference type="Pfam" id="PF01769">
    <property type="entry name" value="MgtE"/>
    <property type="match status" value="1"/>
</dbReference>
<dbReference type="SUPFAM" id="SSF161093">
    <property type="entry name" value="MgtE membrane domain-like"/>
    <property type="match status" value="1"/>
</dbReference>
<evidence type="ECO:0000256" key="5">
    <source>
        <dbReference type="ARBA" id="ARBA00022842"/>
    </source>
</evidence>
<evidence type="ECO:0000256" key="7">
    <source>
        <dbReference type="ARBA" id="ARBA00023136"/>
    </source>
</evidence>
<sequence length="499" mass="54800">MRAGIRSAAHKVTYDARMSDVSEARPHHRHLEQARAQVIELLLRQAVEKELVSRSESRRQDVVAQLVARQHQAALEQRLAHFHPADIAFVLESLPPDARAMAWSLVKPERRGAVLLEASDAVRRSIALGMSPDEIAAVVRTLDSDDIADLVSSLPEDLRHAVVERLDRTDQDEVRSVLSFPPGTVGAIMDMDFIAVREDTTLEAVQRLLRRRKTLPAHTNQLFVVDRSNTLKGLLPLSRLLLEEPETSVGEVMIRQPVYFYTDDEVRDAVDAFEKYDLISAPVVNLHQQVVGRITVDAVVDEINARAQSESLRQVGLSEEDEDLFAPIARSARRRWPWLVLNLLTAFFASRVIGAFEDIIAELVALATLMPIVASIGGNTGNQSVALVIRGLALNQLGPSQLRQILLRELQINAINGALWGAVLGLVTLAIYHHLPLAAVIAAALLLNMLVAALVGVLTPVALHRFGRDPAMGSSIILTATTDSMGFFIFLGLAAAFLV</sequence>
<dbReference type="Proteomes" id="UP000199771">
    <property type="component" value="Unassembled WGS sequence"/>
</dbReference>
<dbReference type="InterPro" id="IPR038076">
    <property type="entry name" value="MgtE_N_sf"/>
</dbReference>
<comment type="similarity">
    <text evidence="2 9">Belongs to the SLC41A transporter family.</text>
</comment>
<feature type="transmembrane region" description="Helical" evidence="9">
    <location>
        <begin position="336"/>
        <end position="353"/>
    </location>
</feature>
<dbReference type="SMART" id="SM00116">
    <property type="entry name" value="CBS"/>
    <property type="match status" value="2"/>
</dbReference>
<dbReference type="GO" id="GO:0005886">
    <property type="term" value="C:plasma membrane"/>
    <property type="evidence" value="ECO:0007669"/>
    <property type="project" value="UniProtKB-SubCell"/>
</dbReference>
<evidence type="ECO:0000313" key="12">
    <source>
        <dbReference type="Proteomes" id="UP000199771"/>
    </source>
</evidence>
<keyword evidence="8" id="KW-0129">CBS domain</keyword>
<evidence type="ECO:0000256" key="2">
    <source>
        <dbReference type="ARBA" id="ARBA00009749"/>
    </source>
</evidence>
<comment type="subcellular location">
    <subcellularLocation>
        <location evidence="9">Cell membrane</location>
        <topology evidence="9">Multi-pass membrane protein</topology>
    </subcellularLocation>
    <subcellularLocation>
        <location evidence="1">Membrane</location>
        <topology evidence="1">Multi-pass membrane protein</topology>
    </subcellularLocation>
</comment>
<dbReference type="EMBL" id="FOOC01000014">
    <property type="protein sequence ID" value="SFF62992.1"/>
    <property type="molecule type" value="Genomic_DNA"/>
</dbReference>
<comment type="subunit">
    <text evidence="9">Homodimer.</text>
</comment>
<dbReference type="PANTHER" id="PTHR43773:SF1">
    <property type="entry name" value="MAGNESIUM TRANSPORTER MGTE"/>
    <property type="match status" value="1"/>
</dbReference>
<dbReference type="SUPFAM" id="SSF158791">
    <property type="entry name" value="MgtE N-terminal domain-like"/>
    <property type="match status" value="1"/>
</dbReference>